<dbReference type="Proteomes" id="UP001153636">
    <property type="component" value="Chromosome 8"/>
</dbReference>
<keyword evidence="7" id="KW-1185">Reference proteome</keyword>
<reference evidence="6" key="1">
    <citation type="submission" date="2022-01" db="EMBL/GenBank/DDBJ databases">
        <authorList>
            <person name="King R."/>
        </authorList>
    </citation>
    <scope>NUCLEOTIDE SEQUENCE</scope>
</reference>
<comment type="subcellular location">
    <subcellularLocation>
        <location evidence="1">Secreted</location>
    </subcellularLocation>
</comment>
<protein>
    <submittedName>
        <fullName evidence="6">Uncharacterized protein</fullName>
    </submittedName>
</protein>
<keyword evidence="4 5" id="KW-0732">Signal</keyword>
<evidence type="ECO:0000256" key="1">
    <source>
        <dbReference type="ARBA" id="ARBA00004613"/>
    </source>
</evidence>
<dbReference type="SUPFAM" id="SSF47565">
    <property type="entry name" value="Insect pheromone/odorant-binding proteins"/>
    <property type="match status" value="1"/>
</dbReference>
<dbReference type="InterPro" id="IPR036728">
    <property type="entry name" value="PBP_GOBP_sf"/>
</dbReference>
<dbReference type="GO" id="GO:0005615">
    <property type="term" value="C:extracellular space"/>
    <property type="evidence" value="ECO:0007669"/>
    <property type="project" value="TreeGrafter"/>
</dbReference>
<gene>
    <name evidence="6" type="ORF">PSYICH_LOCUS14073</name>
</gene>
<evidence type="ECO:0000256" key="2">
    <source>
        <dbReference type="ARBA" id="ARBA00008098"/>
    </source>
</evidence>
<dbReference type="InterPro" id="IPR006170">
    <property type="entry name" value="PBP/GOBP"/>
</dbReference>
<evidence type="ECO:0000313" key="7">
    <source>
        <dbReference type="Proteomes" id="UP001153636"/>
    </source>
</evidence>
<organism evidence="6 7">
    <name type="scientific">Psylliodes chrysocephalus</name>
    <dbReference type="NCBI Taxonomy" id="3402493"/>
    <lineage>
        <taxon>Eukaryota</taxon>
        <taxon>Metazoa</taxon>
        <taxon>Ecdysozoa</taxon>
        <taxon>Arthropoda</taxon>
        <taxon>Hexapoda</taxon>
        <taxon>Insecta</taxon>
        <taxon>Pterygota</taxon>
        <taxon>Neoptera</taxon>
        <taxon>Endopterygota</taxon>
        <taxon>Coleoptera</taxon>
        <taxon>Polyphaga</taxon>
        <taxon>Cucujiformia</taxon>
        <taxon>Chrysomeloidea</taxon>
        <taxon>Chrysomelidae</taxon>
        <taxon>Galerucinae</taxon>
        <taxon>Alticini</taxon>
        <taxon>Psylliodes</taxon>
    </lineage>
</organism>
<dbReference type="GO" id="GO:0007608">
    <property type="term" value="P:sensory perception of smell"/>
    <property type="evidence" value="ECO:0007669"/>
    <property type="project" value="TreeGrafter"/>
</dbReference>
<dbReference type="Pfam" id="PF01395">
    <property type="entry name" value="PBP_GOBP"/>
    <property type="match status" value="1"/>
</dbReference>
<dbReference type="GO" id="GO:0005549">
    <property type="term" value="F:odorant binding"/>
    <property type="evidence" value="ECO:0007669"/>
    <property type="project" value="InterPro"/>
</dbReference>
<feature type="signal peptide" evidence="5">
    <location>
        <begin position="1"/>
        <end position="19"/>
    </location>
</feature>
<keyword evidence="3" id="KW-0964">Secreted</keyword>
<dbReference type="EMBL" id="OV651820">
    <property type="protein sequence ID" value="CAH1114508.1"/>
    <property type="molecule type" value="Genomic_DNA"/>
</dbReference>
<dbReference type="AlphaFoldDB" id="A0A9P0D4F8"/>
<comment type="similarity">
    <text evidence="2">Belongs to the PBP/GOBP family.</text>
</comment>
<feature type="chain" id="PRO_5040240489" evidence="5">
    <location>
        <begin position="20"/>
        <end position="131"/>
    </location>
</feature>
<evidence type="ECO:0000256" key="4">
    <source>
        <dbReference type="ARBA" id="ARBA00022729"/>
    </source>
</evidence>
<evidence type="ECO:0000256" key="5">
    <source>
        <dbReference type="SAM" id="SignalP"/>
    </source>
</evidence>
<proteinExistence type="inferred from homology"/>
<name>A0A9P0D4F8_9CUCU</name>
<dbReference type="Gene3D" id="1.10.238.20">
    <property type="entry name" value="Pheromone/general odorant binding protein domain"/>
    <property type="match status" value="1"/>
</dbReference>
<dbReference type="SMART" id="SM00708">
    <property type="entry name" value="PhBP"/>
    <property type="match status" value="1"/>
</dbReference>
<dbReference type="PANTHER" id="PTHR11857:SF43">
    <property type="entry name" value="GEO07291P1-RELATED"/>
    <property type="match status" value="1"/>
</dbReference>
<accession>A0A9P0D4F8</accession>
<sequence length="131" mass="14743">MKYILVAVLVAIFSIETECISDAEISLMMKIDQDCMPKSGATKEMSQRAMVGDFPDDPVYKKHMLCMTTAMGFFDEAGNYDMDRIHKELDSRIADPAKISEILSKCLVEKGSAEEKAFESGKCFYSFRDVL</sequence>
<evidence type="ECO:0000313" key="6">
    <source>
        <dbReference type="EMBL" id="CAH1114508.1"/>
    </source>
</evidence>
<dbReference type="PANTHER" id="PTHR11857">
    <property type="entry name" value="ODORANT BINDING PROTEIN-RELATED"/>
    <property type="match status" value="1"/>
</dbReference>
<evidence type="ECO:0000256" key="3">
    <source>
        <dbReference type="ARBA" id="ARBA00022525"/>
    </source>
</evidence>
<dbReference type="CDD" id="cd23992">
    <property type="entry name" value="PBP_GOBP"/>
    <property type="match status" value="1"/>
</dbReference>
<dbReference type="OrthoDB" id="5982258at2759"/>